<dbReference type="PANTHER" id="PTHR40065:SF3">
    <property type="entry name" value="RNA-BINDING PROTEIN YHBY"/>
    <property type="match status" value="1"/>
</dbReference>
<keyword evidence="5" id="KW-1185">Reference proteome</keyword>
<dbReference type="RefSeq" id="WP_056997631.1">
    <property type="nucleotide sequence ID" value="NZ_FUXS01000001.1"/>
</dbReference>
<dbReference type="InterPro" id="IPR051925">
    <property type="entry name" value="RNA-binding_domain"/>
</dbReference>
<protein>
    <submittedName>
        <fullName evidence="4">RNA-binding protein yqeI</fullName>
    </submittedName>
</protein>
<dbReference type="PATRIC" id="fig|1122148.6.peg.516"/>
<feature type="domain" description="CRM" evidence="3">
    <location>
        <begin position="1"/>
        <end position="97"/>
    </location>
</feature>
<dbReference type="GO" id="GO:0003723">
    <property type="term" value="F:RNA binding"/>
    <property type="evidence" value="ECO:0007669"/>
    <property type="project" value="UniProtKB-UniRule"/>
</dbReference>
<reference evidence="4 5" key="1">
    <citation type="journal article" date="2015" name="Genome Announc.">
        <title>Expanding the biotechnology potential of lactobacilli through comparative genomics of 213 strains and associated genera.</title>
        <authorList>
            <person name="Sun Z."/>
            <person name="Harris H.M."/>
            <person name="McCann A."/>
            <person name="Guo C."/>
            <person name="Argimon S."/>
            <person name="Zhang W."/>
            <person name="Yang X."/>
            <person name="Jeffery I.B."/>
            <person name="Cooney J.C."/>
            <person name="Kagawa T.F."/>
            <person name="Liu W."/>
            <person name="Song Y."/>
            <person name="Salvetti E."/>
            <person name="Wrobel A."/>
            <person name="Rasinkangas P."/>
            <person name="Parkhill J."/>
            <person name="Rea M.C."/>
            <person name="O'Sullivan O."/>
            <person name="Ritari J."/>
            <person name="Douillard F.P."/>
            <person name="Paul Ross R."/>
            <person name="Yang R."/>
            <person name="Briner A.E."/>
            <person name="Felis G.E."/>
            <person name="de Vos W.M."/>
            <person name="Barrangou R."/>
            <person name="Klaenhammer T.R."/>
            <person name="Caufield P.W."/>
            <person name="Cui Y."/>
            <person name="Zhang H."/>
            <person name="O'Toole P.W."/>
        </authorList>
    </citation>
    <scope>NUCLEOTIDE SEQUENCE [LARGE SCALE GENOMIC DNA]</scope>
    <source>
        <strain evidence="4 5">DSM 20690</strain>
    </source>
</reference>
<evidence type="ECO:0000313" key="4">
    <source>
        <dbReference type="EMBL" id="KRN79091.1"/>
    </source>
</evidence>
<evidence type="ECO:0000256" key="2">
    <source>
        <dbReference type="PROSITE-ProRule" id="PRU00626"/>
    </source>
</evidence>
<dbReference type="InterPro" id="IPR017924">
    <property type="entry name" value="RNA-binding_YhbY"/>
</dbReference>
<organism evidence="4 5">
    <name type="scientific">Fructilactobacillus lindneri DSM 20690 = JCM 11027</name>
    <dbReference type="NCBI Taxonomy" id="1122148"/>
    <lineage>
        <taxon>Bacteria</taxon>
        <taxon>Bacillati</taxon>
        <taxon>Bacillota</taxon>
        <taxon>Bacilli</taxon>
        <taxon>Lactobacillales</taxon>
        <taxon>Lactobacillaceae</taxon>
        <taxon>Fructilactobacillus</taxon>
    </lineage>
</organism>
<sequence>MKLTGKQKRFLRANANHLRPIFSVGKNGLNEVWLNEVIQAVNKRELVKISIQQSADVDVDDVKQFVEDNSEIQVVQTIGKTVLLFNQSNNPAHRDISNGVFNL</sequence>
<dbReference type="NCBIfam" id="TIGR00253">
    <property type="entry name" value="RNA_bind_YhbY"/>
    <property type="match status" value="1"/>
</dbReference>
<dbReference type="STRING" id="53444.AYR59_05930"/>
<evidence type="ECO:0000313" key="5">
    <source>
        <dbReference type="Proteomes" id="UP000051565"/>
    </source>
</evidence>
<keyword evidence="1 2" id="KW-0694">RNA-binding</keyword>
<dbReference type="InterPro" id="IPR001890">
    <property type="entry name" value="RNA-binding_CRM"/>
</dbReference>
<accession>A0A0R2JPN6</accession>
<dbReference type="Pfam" id="PF01985">
    <property type="entry name" value="CRS1_YhbY"/>
    <property type="match status" value="1"/>
</dbReference>
<name>A0A0R2JPN6_9LACO</name>
<evidence type="ECO:0000259" key="3">
    <source>
        <dbReference type="PROSITE" id="PS51295"/>
    </source>
</evidence>
<dbReference type="EMBL" id="JQBT01000032">
    <property type="protein sequence ID" value="KRN79091.1"/>
    <property type="molecule type" value="Genomic_DNA"/>
</dbReference>
<evidence type="ECO:0000256" key="1">
    <source>
        <dbReference type="ARBA" id="ARBA00022884"/>
    </source>
</evidence>
<dbReference type="SMART" id="SM01103">
    <property type="entry name" value="CRS1_YhbY"/>
    <property type="match status" value="1"/>
</dbReference>
<proteinExistence type="predicted"/>
<dbReference type="GeneID" id="61250377"/>
<comment type="caution">
    <text evidence="4">The sequence shown here is derived from an EMBL/GenBank/DDBJ whole genome shotgun (WGS) entry which is preliminary data.</text>
</comment>
<dbReference type="OrthoDB" id="9797519at2"/>
<dbReference type="InterPro" id="IPR035920">
    <property type="entry name" value="YhbY-like_sf"/>
</dbReference>
<dbReference type="SUPFAM" id="SSF75471">
    <property type="entry name" value="YhbY-like"/>
    <property type="match status" value="1"/>
</dbReference>
<dbReference type="PANTHER" id="PTHR40065">
    <property type="entry name" value="RNA-BINDING PROTEIN YHBY"/>
    <property type="match status" value="1"/>
</dbReference>
<gene>
    <name evidence="4" type="ORF">IV52_GL000496</name>
</gene>
<dbReference type="Gene3D" id="3.30.110.60">
    <property type="entry name" value="YhbY-like"/>
    <property type="match status" value="1"/>
</dbReference>
<dbReference type="Proteomes" id="UP000051565">
    <property type="component" value="Unassembled WGS sequence"/>
</dbReference>
<dbReference type="AlphaFoldDB" id="A0A0R2JPN6"/>
<dbReference type="PROSITE" id="PS51295">
    <property type="entry name" value="CRM"/>
    <property type="match status" value="1"/>
</dbReference>